<dbReference type="InterPro" id="IPR036412">
    <property type="entry name" value="HAD-like_sf"/>
</dbReference>
<dbReference type="Gene3D" id="3.40.50.1000">
    <property type="entry name" value="HAD superfamily/HAD-like"/>
    <property type="match status" value="1"/>
</dbReference>
<dbReference type="InterPro" id="IPR023214">
    <property type="entry name" value="HAD_sf"/>
</dbReference>
<sequence length="217" mass="25614">MSYLKLLKITWNNPWTLNPNVYVPRIDSIDYSKLKELGVKYLVFDKDNTLTAHLKNEFYDNKIQSCVNNEIKQLYDQNSQIFIVSNSIKSEQKQKEVQQNLGIELILTSQKKPHNFQEIINHIKQKNTNVSIKNHEIAFFGDRLFTDVLLANLNGAVSVYTDPFNNLNEHLGIWLMRKIEKQIFSKFQNSRSINLYYLNQNIKNFDQQVTKQNQQQQ</sequence>
<dbReference type="STRING" id="312017.I7MA00"/>
<name>I7MA00_TETTS</name>
<dbReference type="OMA" id="YYCASVQ"/>
<dbReference type="GeneID" id="7843798"/>
<dbReference type="GO" id="GO:0008962">
    <property type="term" value="F:phosphatidylglycerophosphatase activity"/>
    <property type="evidence" value="ECO:0007669"/>
    <property type="project" value="InterPro"/>
</dbReference>
<keyword evidence="2" id="KW-1185">Reference proteome</keyword>
<dbReference type="HOGENOM" id="CLU_056221_3_1_1"/>
<dbReference type="Pfam" id="PF09419">
    <property type="entry name" value="PGP_phosphatase"/>
    <property type="match status" value="1"/>
</dbReference>
<gene>
    <name evidence="1" type="ORF">TTHERM_00446130</name>
</gene>
<organism evidence="1 2">
    <name type="scientific">Tetrahymena thermophila (strain SB210)</name>
    <dbReference type="NCBI Taxonomy" id="312017"/>
    <lineage>
        <taxon>Eukaryota</taxon>
        <taxon>Sar</taxon>
        <taxon>Alveolata</taxon>
        <taxon>Ciliophora</taxon>
        <taxon>Intramacronucleata</taxon>
        <taxon>Oligohymenophorea</taxon>
        <taxon>Hymenostomatida</taxon>
        <taxon>Tetrahymenina</taxon>
        <taxon>Tetrahymenidae</taxon>
        <taxon>Tetrahymena</taxon>
    </lineage>
</organism>
<proteinExistence type="predicted"/>
<dbReference type="AlphaFoldDB" id="I7MA00"/>
<evidence type="ECO:0000313" key="1">
    <source>
        <dbReference type="EMBL" id="EAS03132.1"/>
    </source>
</evidence>
<dbReference type="NCBIfam" id="TIGR01668">
    <property type="entry name" value="YqeG_hyp_ppase"/>
    <property type="match status" value="1"/>
</dbReference>
<dbReference type="EMBL" id="GG662504">
    <property type="protein sequence ID" value="EAS03132.1"/>
    <property type="molecule type" value="Genomic_DNA"/>
</dbReference>
<dbReference type="eggNOG" id="KOG2961">
    <property type="taxonomic scope" value="Eukaryota"/>
</dbReference>
<accession>I7MA00</accession>
<dbReference type="Proteomes" id="UP000009168">
    <property type="component" value="Unassembled WGS sequence"/>
</dbReference>
<evidence type="ECO:0000313" key="2">
    <source>
        <dbReference type="Proteomes" id="UP000009168"/>
    </source>
</evidence>
<dbReference type="InterPro" id="IPR010021">
    <property type="entry name" value="PGPP1/Gep4"/>
</dbReference>
<dbReference type="InterPro" id="IPR027706">
    <property type="entry name" value="PGP_Pase"/>
</dbReference>
<dbReference type="RefSeq" id="XP_001023377.1">
    <property type="nucleotide sequence ID" value="XM_001023377.1"/>
</dbReference>
<dbReference type="KEGG" id="tet:TTHERM_00446130"/>
<reference evidence="2" key="1">
    <citation type="journal article" date="2006" name="PLoS Biol.">
        <title>Macronuclear genome sequence of the ciliate Tetrahymena thermophila, a model eukaryote.</title>
        <authorList>
            <person name="Eisen J.A."/>
            <person name="Coyne R.S."/>
            <person name="Wu M."/>
            <person name="Wu D."/>
            <person name="Thiagarajan M."/>
            <person name="Wortman J.R."/>
            <person name="Badger J.H."/>
            <person name="Ren Q."/>
            <person name="Amedeo P."/>
            <person name="Jones K.M."/>
            <person name="Tallon L.J."/>
            <person name="Delcher A.L."/>
            <person name="Salzberg S.L."/>
            <person name="Silva J.C."/>
            <person name="Haas B.J."/>
            <person name="Majoros W.H."/>
            <person name="Farzad M."/>
            <person name="Carlton J.M."/>
            <person name="Smith R.K. Jr."/>
            <person name="Garg J."/>
            <person name="Pearlman R.E."/>
            <person name="Karrer K.M."/>
            <person name="Sun L."/>
            <person name="Manning G."/>
            <person name="Elde N.C."/>
            <person name="Turkewitz A.P."/>
            <person name="Asai D.J."/>
            <person name="Wilkes D.E."/>
            <person name="Wang Y."/>
            <person name="Cai H."/>
            <person name="Collins K."/>
            <person name="Stewart B.A."/>
            <person name="Lee S.R."/>
            <person name="Wilamowska K."/>
            <person name="Weinberg Z."/>
            <person name="Ruzzo W.L."/>
            <person name="Wloga D."/>
            <person name="Gaertig J."/>
            <person name="Frankel J."/>
            <person name="Tsao C.-C."/>
            <person name="Gorovsky M.A."/>
            <person name="Keeling P.J."/>
            <person name="Waller R.F."/>
            <person name="Patron N.J."/>
            <person name="Cherry J.M."/>
            <person name="Stover N.A."/>
            <person name="Krieger C.J."/>
            <person name="del Toro C."/>
            <person name="Ryder H.F."/>
            <person name="Williamson S.C."/>
            <person name="Barbeau R.A."/>
            <person name="Hamilton E.P."/>
            <person name="Orias E."/>
        </authorList>
    </citation>
    <scope>NUCLEOTIDE SEQUENCE [LARGE SCALE GENOMIC DNA]</scope>
    <source>
        <strain evidence="2">SB210</strain>
    </source>
</reference>
<protein>
    <submittedName>
        <fullName evidence="1">PGP phosphatase</fullName>
    </submittedName>
</protein>
<dbReference type="OrthoDB" id="198652at2759"/>
<dbReference type="SUPFAM" id="SSF56784">
    <property type="entry name" value="HAD-like"/>
    <property type="match status" value="1"/>
</dbReference>
<dbReference type="InParanoid" id="I7MA00"/>